<reference evidence="1" key="1">
    <citation type="submission" date="2015-12" db="EMBL/GenBank/DDBJ databases">
        <title>Update maize B73 reference genome by single molecule sequencing technologies.</title>
        <authorList>
            <consortium name="Maize Genome Sequencing Project"/>
            <person name="Ware D."/>
        </authorList>
    </citation>
    <scope>NUCLEOTIDE SEQUENCE</scope>
    <source>
        <tissue evidence="1">Seedling</tissue>
    </source>
</reference>
<keyword evidence="1" id="KW-0808">Transferase</keyword>
<dbReference type="OMA" id="CNGGTRP"/>
<dbReference type="GO" id="GO:0015937">
    <property type="term" value="P:coenzyme A biosynthetic process"/>
    <property type="evidence" value="ECO:0007669"/>
    <property type="project" value="InterPro"/>
</dbReference>
<dbReference type="FunFam" id="3.30.420.510:FF:000013">
    <property type="entry name" value="Pantothenate kinase family protein"/>
    <property type="match status" value="1"/>
</dbReference>
<organism evidence="1">
    <name type="scientific">Zea mays</name>
    <name type="common">Maize</name>
    <dbReference type="NCBI Taxonomy" id="4577"/>
    <lineage>
        <taxon>Eukaryota</taxon>
        <taxon>Viridiplantae</taxon>
        <taxon>Streptophyta</taxon>
        <taxon>Embryophyta</taxon>
        <taxon>Tracheophyta</taxon>
        <taxon>Spermatophyta</taxon>
        <taxon>Magnoliopsida</taxon>
        <taxon>Liliopsida</taxon>
        <taxon>Poales</taxon>
        <taxon>Poaceae</taxon>
        <taxon>PACMAD clade</taxon>
        <taxon>Panicoideae</taxon>
        <taxon>Andropogonodae</taxon>
        <taxon>Andropogoneae</taxon>
        <taxon>Tripsacinae</taxon>
        <taxon>Zea</taxon>
    </lineage>
</organism>
<dbReference type="Gene3D" id="3.30.420.40">
    <property type="match status" value="2"/>
</dbReference>
<keyword evidence="1" id="KW-0418">Kinase</keyword>
<gene>
    <name evidence="1" type="ORF">ZEAMMB73_Zm00001d044985</name>
</gene>
<dbReference type="EMBL" id="CM000785">
    <property type="protein sequence ID" value="AQL01257.1"/>
    <property type="molecule type" value="Genomic_DNA"/>
</dbReference>
<dbReference type="ExpressionAtlas" id="A0A1D6NSP2">
    <property type="expression patterns" value="baseline and differential"/>
</dbReference>
<dbReference type="AlphaFoldDB" id="A0A1D6NSP2"/>
<dbReference type="GO" id="GO:0005524">
    <property type="term" value="F:ATP binding"/>
    <property type="evidence" value="ECO:0007669"/>
    <property type="project" value="InterPro"/>
</dbReference>
<name>A0A1D6NSP2_MAIZE</name>
<dbReference type="InterPro" id="IPR004567">
    <property type="entry name" value="Type_II_PanK"/>
</dbReference>
<evidence type="ECO:0000313" key="1">
    <source>
        <dbReference type="EMBL" id="AQL01257.1"/>
    </source>
</evidence>
<accession>A0A1D6NSP2</accession>
<dbReference type="Gene3D" id="3.30.420.510">
    <property type="match status" value="1"/>
</dbReference>
<dbReference type="InterPro" id="IPR043129">
    <property type="entry name" value="ATPase_NBD"/>
</dbReference>
<proteinExistence type="predicted"/>
<dbReference type="SUPFAM" id="SSF53067">
    <property type="entry name" value="Actin-like ATPase domain"/>
    <property type="match status" value="3"/>
</dbReference>
<dbReference type="PANTHER" id="PTHR12280">
    <property type="entry name" value="PANTOTHENATE KINASE"/>
    <property type="match status" value="1"/>
</dbReference>
<protein>
    <submittedName>
        <fullName evidence="1">Pantothenate kinase family protein</fullName>
    </submittedName>
</protein>
<sequence length="538" mass="58087">MAEATGHGGRVVDLSGAEIRGDLEDRNPPIFLPRQPAASPLLALDIGGTLIKLVYTASRGGGADGTDLRFAKFERRRLQECFNFIRAEGLLASNAGGEGVTLKATGGGAYKFADDFLEKLGVCLDKLDEMDSVVSGANFLLQSIPGAAFTHMNGLRNPVDVSPNNLFPYLLVNIGSGVSILKVTGNRKFERVTGTHIGGGTMFGLAKLLTGCKSYDEFLQLSQKGDNFVLDLIVKDICGELVCQKQGLSTSTLASSFGKVITSKKKLTDYKPEDLASTLLSAFTYNIAQEPHHESAPVDGTSADEESDSNIFPYLLVNIGSGVSMIEVIGKGKFERIIGSHLGGGTILGLARLLTGCSSYEEFLELSQRGNNLSVDLTVGDIYGEEGYPKIAYFVANLSGLKRIFFRGAYVCGHEKTMDKISRSLKYWSKGEVQTTFLCHEGFLGTLGAFWSYENMGIDSLAAHEVIREVLLGAPYTGQFPSLPVTQQQENGEHGTLEGEVESLRHDNALLKAEVERLQKENALLRAKLVRSGETSTL</sequence>
<dbReference type="Pfam" id="PF03630">
    <property type="entry name" value="Fumble"/>
    <property type="match status" value="2"/>
</dbReference>
<dbReference type="PANTHER" id="PTHR12280:SF36">
    <property type="entry name" value="PANTOTHENATE KINASE 1"/>
    <property type="match status" value="1"/>
</dbReference>
<dbReference type="GO" id="GO:0016301">
    <property type="term" value="F:kinase activity"/>
    <property type="evidence" value="ECO:0007669"/>
    <property type="project" value="UniProtKB-KW"/>
</dbReference>